<feature type="transmembrane region" description="Helical" evidence="1">
    <location>
        <begin position="44"/>
        <end position="62"/>
    </location>
</feature>
<feature type="transmembrane region" description="Helical" evidence="1">
    <location>
        <begin position="150"/>
        <end position="169"/>
    </location>
</feature>
<keyword evidence="1" id="KW-1133">Transmembrane helix</keyword>
<feature type="transmembrane region" description="Helical" evidence="1">
    <location>
        <begin position="320"/>
        <end position="338"/>
    </location>
</feature>
<dbReference type="AlphaFoldDB" id="A0A560LN66"/>
<evidence type="ECO:0000256" key="1">
    <source>
        <dbReference type="SAM" id="Phobius"/>
    </source>
</evidence>
<name>A0A560LN66_9BRAD</name>
<comment type="caution">
    <text evidence="2">The sequence shown here is derived from an EMBL/GenBank/DDBJ whole genome shotgun (WGS) entry which is preliminary data.</text>
</comment>
<organism evidence="2 3">
    <name type="scientific">Bradyrhizobium macuxiense</name>
    <dbReference type="NCBI Taxonomy" id="1755647"/>
    <lineage>
        <taxon>Bacteria</taxon>
        <taxon>Pseudomonadati</taxon>
        <taxon>Pseudomonadota</taxon>
        <taxon>Alphaproteobacteria</taxon>
        <taxon>Hyphomicrobiales</taxon>
        <taxon>Nitrobacteraceae</taxon>
        <taxon>Bradyrhizobium</taxon>
    </lineage>
</organism>
<gene>
    <name evidence="2" type="ORF">FBZ93_10793</name>
</gene>
<dbReference type="OrthoDB" id="7280060at2"/>
<sequence>MTSLAPPEIETRSVDNKLLPVKIGATLALAALADWLFYDQRLGLSVVIFAVVLACASLFVNLGNLDHRRLLLAGTIVLAGLLPAIEELNAASLVIIVLALGAALMLTTNRHLDGLAAGASSLLDLYLVGPFRLFQDVICAFNWPALTRGFTLWCVPLVLGSLFILLFVAANPLLAKWIGQLNPGDPSSYLSIGHTLFWIAALALVWPFIQVKWRSSAELADDARRFAANDAPRTADIMSLLSAGTILRSLILFNLLFSIQTVLDLIYLWGNGTLPADVTYASYAHRGAYPLIVTALLAAGFVLVTMRPGGAAERSRVMRALVYFWIGQNVLLVISSMLRLDLYVQTYLLTYWRIAAFVWMLLVVLGLVLILARIILQRSNDWLIRTNLLALTVVLYACSLINFAAIIGDYNISHSREALGSGVNLDIDYLVRLGPQALPAIDRELVLHGFDPNLVYRRNCLVKEQRERMTSWRSWGFRNWRLQRMLDRQQDSAAS</sequence>
<feature type="transmembrane region" description="Helical" evidence="1">
    <location>
        <begin position="350"/>
        <end position="376"/>
    </location>
</feature>
<reference evidence="2 3" key="1">
    <citation type="submission" date="2019-06" db="EMBL/GenBank/DDBJ databases">
        <title>Genomic Encyclopedia of Type Strains, Phase IV (KMG-V): Genome sequencing to study the core and pangenomes of soil and plant-associated prokaryotes.</title>
        <authorList>
            <person name="Whitman W."/>
        </authorList>
    </citation>
    <scope>NUCLEOTIDE SEQUENCE [LARGE SCALE GENOMIC DNA]</scope>
    <source>
        <strain evidence="2 3">BR 10355</strain>
    </source>
</reference>
<feature type="transmembrane region" description="Helical" evidence="1">
    <location>
        <begin position="250"/>
        <end position="269"/>
    </location>
</feature>
<evidence type="ECO:0000313" key="2">
    <source>
        <dbReference type="EMBL" id="TWB96847.1"/>
    </source>
</evidence>
<keyword evidence="1" id="KW-0472">Membrane</keyword>
<dbReference type="RefSeq" id="WP_146987587.1">
    <property type="nucleotide sequence ID" value="NZ_VITY01000007.1"/>
</dbReference>
<feature type="transmembrane region" description="Helical" evidence="1">
    <location>
        <begin position="189"/>
        <end position="209"/>
    </location>
</feature>
<dbReference type="Pfam" id="PF13687">
    <property type="entry name" value="DUF4153"/>
    <property type="match status" value="1"/>
</dbReference>
<evidence type="ECO:0000313" key="3">
    <source>
        <dbReference type="Proteomes" id="UP000321304"/>
    </source>
</evidence>
<feature type="transmembrane region" description="Helical" evidence="1">
    <location>
        <begin position="289"/>
        <end position="308"/>
    </location>
</feature>
<dbReference type="Proteomes" id="UP000321304">
    <property type="component" value="Unassembled WGS sequence"/>
</dbReference>
<proteinExistence type="predicted"/>
<feature type="transmembrane region" description="Helical" evidence="1">
    <location>
        <begin position="69"/>
        <end position="85"/>
    </location>
</feature>
<accession>A0A560LN66</accession>
<keyword evidence="3" id="KW-1185">Reference proteome</keyword>
<protein>
    <submittedName>
        <fullName evidence="2">Uncharacterized protein DUF4173</fullName>
    </submittedName>
</protein>
<dbReference type="InterPro" id="IPR025291">
    <property type="entry name" value="DUF4153"/>
</dbReference>
<keyword evidence="1" id="KW-0812">Transmembrane</keyword>
<dbReference type="EMBL" id="VITY01000007">
    <property type="protein sequence ID" value="TWB96847.1"/>
    <property type="molecule type" value="Genomic_DNA"/>
</dbReference>
<feature type="transmembrane region" description="Helical" evidence="1">
    <location>
        <begin position="91"/>
        <end position="108"/>
    </location>
</feature>
<feature type="transmembrane region" description="Helical" evidence="1">
    <location>
        <begin position="388"/>
        <end position="407"/>
    </location>
</feature>